<dbReference type="PANTHER" id="PTHR36766:SF40">
    <property type="entry name" value="DISEASE RESISTANCE PROTEIN RGA3"/>
    <property type="match status" value="1"/>
</dbReference>
<sequence>MAIEGLQPPSNLKVLSVSYFMGVRFGGWLSSLDNLVKLYLYRCKKCHYFPKLDQLRSLEELYIGEVEAEYMCSSAEDDDFDANLFFPSLVTLKIRYCFNLKWWWWKKEVDGNNEFVRSFPRLSNLEIEMSHHLTSMPLFPSIEEVTLIGTSSMALEETFKMMRGSSKAHNTHPNISLLRSIVIRSCPSLTSLTMEGIGNLTSLEFIFIENCSNLTSLLEGIDNLASLRTVCIQHCHNLTSILEGIDNFPSLESIHIDACPNLTSIPDNFRKVKHFSIIRCPKLEET</sequence>
<dbReference type="SUPFAM" id="SSF52047">
    <property type="entry name" value="RNI-like"/>
    <property type="match status" value="1"/>
</dbReference>
<dbReference type="PANTHER" id="PTHR36766">
    <property type="entry name" value="PLANT BROAD-SPECTRUM MILDEW RESISTANCE PROTEIN RPW8"/>
    <property type="match status" value="1"/>
</dbReference>
<evidence type="ECO:0000256" key="1">
    <source>
        <dbReference type="ARBA" id="ARBA00022614"/>
    </source>
</evidence>
<evidence type="ECO:0000313" key="5">
    <source>
        <dbReference type="Proteomes" id="UP000583929"/>
    </source>
</evidence>
<dbReference type="Pfam" id="PF25019">
    <property type="entry name" value="LRR_R13L1-DRL21"/>
    <property type="match status" value="1"/>
</dbReference>
<dbReference type="GO" id="GO:0006952">
    <property type="term" value="P:defense response"/>
    <property type="evidence" value="ECO:0007669"/>
    <property type="project" value="UniProtKB-KW"/>
</dbReference>
<comment type="caution">
    <text evidence="4">The sequence shown here is derived from an EMBL/GenBank/DDBJ whole genome shotgun (WGS) entry which is preliminary data.</text>
</comment>
<dbReference type="InterPro" id="IPR056789">
    <property type="entry name" value="LRR_R13L1-DRL21"/>
</dbReference>
<evidence type="ECO:0000256" key="2">
    <source>
        <dbReference type="ARBA" id="ARBA00022821"/>
    </source>
</evidence>
<keyword evidence="2" id="KW-0611">Plant defense</keyword>
<dbReference type="AlphaFoldDB" id="A0A7J6EN69"/>
<evidence type="ECO:0000313" key="4">
    <source>
        <dbReference type="EMBL" id="KAF4359854.1"/>
    </source>
</evidence>
<keyword evidence="1" id="KW-0433">Leucine-rich repeat</keyword>
<gene>
    <name evidence="4" type="ORF">G4B88_020375</name>
</gene>
<feature type="domain" description="R13L1/DRL21-like LRR repeat region" evidence="3">
    <location>
        <begin position="3"/>
        <end position="65"/>
    </location>
</feature>
<reference evidence="4 5" key="1">
    <citation type="journal article" date="2020" name="bioRxiv">
        <title>Sequence and annotation of 42 cannabis genomes reveals extensive copy number variation in cannabinoid synthesis and pathogen resistance genes.</title>
        <authorList>
            <person name="Mckernan K.J."/>
            <person name="Helbert Y."/>
            <person name="Kane L.T."/>
            <person name="Ebling H."/>
            <person name="Zhang L."/>
            <person name="Liu B."/>
            <person name="Eaton Z."/>
            <person name="Mclaughlin S."/>
            <person name="Kingan S."/>
            <person name="Baybayan P."/>
            <person name="Concepcion G."/>
            <person name="Jordan M."/>
            <person name="Riva A."/>
            <person name="Barbazuk W."/>
            <person name="Harkins T."/>
        </authorList>
    </citation>
    <scope>NUCLEOTIDE SEQUENCE [LARGE SCALE GENOMIC DNA]</scope>
    <source>
        <strain evidence="5">cv. Jamaican Lion 4</strain>
        <tissue evidence="4">Leaf</tissue>
    </source>
</reference>
<organism evidence="4 5">
    <name type="scientific">Cannabis sativa</name>
    <name type="common">Hemp</name>
    <name type="synonym">Marijuana</name>
    <dbReference type="NCBI Taxonomy" id="3483"/>
    <lineage>
        <taxon>Eukaryota</taxon>
        <taxon>Viridiplantae</taxon>
        <taxon>Streptophyta</taxon>
        <taxon>Embryophyta</taxon>
        <taxon>Tracheophyta</taxon>
        <taxon>Spermatophyta</taxon>
        <taxon>Magnoliopsida</taxon>
        <taxon>eudicotyledons</taxon>
        <taxon>Gunneridae</taxon>
        <taxon>Pentapetalae</taxon>
        <taxon>rosids</taxon>
        <taxon>fabids</taxon>
        <taxon>Rosales</taxon>
        <taxon>Cannabaceae</taxon>
        <taxon>Cannabis</taxon>
    </lineage>
</organism>
<dbReference type="EMBL" id="JAATIQ010000363">
    <property type="protein sequence ID" value="KAF4359854.1"/>
    <property type="molecule type" value="Genomic_DNA"/>
</dbReference>
<proteinExistence type="predicted"/>
<dbReference type="Gene3D" id="3.80.10.10">
    <property type="entry name" value="Ribonuclease Inhibitor"/>
    <property type="match status" value="2"/>
</dbReference>
<name>A0A7J6EN69_CANSA</name>
<accession>A0A7J6EN69</accession>
<dbReference type="InterPro" id="IPR032675">
    <property type="entry name" value="LRR_dom_sf"/>
</dbReference>
<evidence type="ECO:0000259" key="3">
    <source>
        <dbReference type="Pfam" id="PF25019"/>
    </source>
</evidence>
<dbReference type="Proteomes" id="UP000583929">
    <property type="component" value="Unassembled WGS sequence"/>
</dbReference>
<protein>
    <recommendedName>
        <fullName evidence="3">R13L1/DRL21-like LRR repeat region domain-containing protein</fullName>
    </recommendedName>
</protein>
<keyword evidence="5" id="KW-1185">Reference proteome</keyword>